<name>A0AAW2T8F4_SESRA</name>
<sequence>MEETFSFKFTTISRNWEFSSSGFAARSLGYVARLGLSGSWPEILAAKLWAPAPRFGPMKVPRL</sequence>
<dbReference type="AlphaFoldDB" id="A0AAW2T8F4"/>
<organism evidence="1">
    <name type="scientific">Sesamum radiatum</name>
    <name type="common">Black benniseed</name>
    <dbReference type="NCBI Taxonomy" id="300843"/>
    <lineage>
        <taxon>Eukaryota</taxon>
        <taxon>Viridiplantae</taxon>
        <taxon>Streptophyta</taxon>
        <taxon>Embryophyta</taxon>
        <taxon>Tracheophyta</taxon>
        <taxon>Spermatophyta</taxon>
        <taxon>Magnoliopsida</taxon>
        <taxon>eudicotyledons</taxon>
        <taxon>Gunneridae</taxon>
        <taxon>Pentapetalae</taxon>
        <taxon>asterids</taxon>
        <taxon>lamiids</taxon>
        <taxon>Lamiales</taxon>
        <taxon>Pedaliaceae</taxon>
        <taxon>Sesamum</taxon>
    </lineage>
</organism>
<accession>A0AAW2T8F4</accession>
<comment type="caution">
    <text evidence="1">The sequence shown here is derived from an EMBL/GenBank/DDBJ whole genome shotgun (WGS) entry which is preliminary data.</text>
</comment>
<evidence type="ECO:0000313" key="1">
    <source>
        <dbReference type="EMBL" id="KAL0400413.1"/>
    </source>
</evidence>
<protein>
    <submittedName>
        <fullName evidence="1">Uncharacterized protein</fullName>
    </submittedName>
</protein>
<reference evidence="1" key="2">
    <citation type="journal article" date="2024" name="Plant">
        <title>Genomic evolution and insights into agronomic trait innovations of Sesamum species.</title>
        <authorList>
            <person name="Miao H."/>
            <person name="Wang L."/>
            <person name="Qu L."/>
            <person name="Liu H."/>
            <person name="Sun Y."/>
            <person name="Le M."/>
            <person name="Wang Q."/>
            <person name="Wei S."/>
            <person name="Zheng Y."/>
            <person name="Lin W."/>
            <person name="Duan Y."/>
            <person name="Cao H."/>
            <person name="Xiong S."/>
            <person name="Wang X."/>
            <person name="Wei L."/>
            <person name="Li C."/>
            <person name="Ma Q."/>
            <person name="Ju M."/>
            <person name="Zhao R."/>
            <person name="Li G."/>
            <person name="Mu C."/>
            <person name="Tian Q."/>
            <person name="Mei H."/>
            <person name="Zhang T."/>
            <person name="Gao T."/>
            <person name="Zhang H."/>
        </authorList>
    </citation>
    <scope>NUCLEOTIDE SEQUENCE</scope>
    <source>
        <strain evidence="1">G02</strain>
    </source>
</reference>
<reference evidence="1" key="1">
    <citation type="submission" date="2020-06" db="EMBL/GenBank/DDBJ databases">
        <authorList>
            <person name="Li T."/>
            <person name="Hu X."/>
            <person name="Zhang T."/>
            <person name="Song X."/>
            <person name="Zhang H."/>
            <person name="Dai N."/>
            <person name="Sheng W."/>
            <person name="Hou X."/>
            <person name="Wei L."/>
        </authorList>
    </citation>
    <scope>NUCLEOTIDE SEQUENCE</scope>
    <source>
        <strain evidence="1">G02</strain>
        <tissue evidence="1">Leaf</tissue>
    </source>
</reference>
<gene>
    <name evidence="1" type="ORF">Sradi_2384600</name>
</gene>
<proteinExistence type="predicted"/>
<dbReference type="EMBL" id="JACGWJ010000009">
    <property type="protein sequence ID" value="KAL0400413.1"/>
    <property type="molecule type" value="Genomic_DNA"/>
</dbReference>